<evidence type="ECO:0008006" key="2">
    <source>
        <dbReference type="Google" id="ProtNLM"/>
    </source>
</evidence>
<proteinExistence type="predicted"/>
<accession>A0A4D6WT13</accession>
<geneLocation type="plastid" evidence="1"/>
<evidence type="ECO:0000313" key="1">
    <source>
        <dbReference type="EMBL" id="QCI06797.1"/>
    </source>
</evidence>
<reference evidence="1" key="2">
    <citation type="submission" date="2019-04" db="EMBL/GenBank/DDBJ databases">
        <authorList>
            <person name="Pasella M."/>
        </authorList>
    </citation>
    <scope>NUCLEOTIDE SEQUENCE</scope>
</reference>
<reference evidence="1" key="1">
    <citation type="journal article" date="2019" name="Mol. Phylogenet. Evol.">
        <title>Morphological evolution and classification of the red algal order Ceramiales inferred using plastid phylogenomics.</title>
        <authorList>
            <person name="Diaz-Tapia P."/>
            <person name="Pasella M.M."/>
            <person name="Verbruggen H."/>
            <person name="Maggs C.A."/>
        </authorList>
    </citation>
    <scope>NUCLEOTIDE SEQUENCE</scope>
</reference>
<organism evidence="1">
    <name type="scientific">Gayliella sp</name>
    <dbReference type="NCBI Taxonomy" id="2575623"/>
    <lineage>
        <taxon>Eukaryota</taxon>
        <taxon>Rhodophyta</taxon>
        <taxon>Florideophyceae</taxon>
        <taxon>Rhodymeniophycidae</taxon>
        <taxon>Ceramiales</taxon>
        <taxon>Ceramiaceae</taxon>
        <taxon>Gayliella</taxon>
    </lineage>
</organism>
<dbReference type="Pfam" id="PF10718">
    <property type="entry name" value="Ycf34"/>
    <property type="match status" value="1"/>
</dbReference>
<sequence length="77" mass="9246">MCICINCKHIKTCKTYHFIEKQHHLTLFHTTNTHTFIPNNTIMQINLKRHTNMYILDWDLIECTSFIEKPGSWIINI</sequence>
<gene>
    <name evidence="1" type="primary">ycf34</name>
</gene>
<dbReference type="EMBL" id="MK814659">
    <property type="protein sequence ID" value="QCI06797.1"/>
    <property type="molecule type" value="Genomic_DNA"/>
</dbReference>
<dbReference type="AlphaFoldDB" id="A0A4D6WT13"/>
<name>A0A4D6WT13_9FLOR</name>
<keyword evidence="1" id="KW-0934">Plastid</keyword>
<dbReference type="InterPro" id="IPR019656">
    <property type="entry name" value="Uncharacterised_Ycf34"/>
</dbReference>
<protein>
    <recommendedName>
        <fullName evidence="2">Ycf34</fullName>
    </recommendedName>
</protein>